<feature type="domain" description="DUSP" evidence="2">
    <location>
        <begin position="224"/>
        <end position="329"/>
    </location>
</feature>
<gene>
    <name evidence="3" type="ORF">DILT_LOCUS3937</name>
</gene>
<dbReference type="Gene3D" id="3.30.2230.10">
    <property type="entry name" value="DUSP-like"/>
    <property type="match status" value="2"/>
</dbReference>
<dbReference type="InterPro" id="IPR006615">
    <property type="entry name" value="Pept_C19_DUSP"/>
</dbReference>
<reference evidence="3 4" key="1">
    <citation type="submission" date="2018-11" db="EMBL/GenBank/DDBJ databases">
        <authorList>
            <consortium name="Pathogen Informatics"/>
        </authorList>
    </citation>
    <scope>NUCLEOTIDE SEQUENCE [LARGE SCALE GENOMIC DNA]</scope>
</reference>
<dbReference type="GO" id="GO:0004843">
    <property type="term" value="F:cysteine-type deubiquitinase activity"/>
    <property type="evidence" value="ECO:0007669"/>
    <property type="project" value="InterPro"/>
</dbReference>
<feature type="compositionally biased region" description="Polar residues" evidence="1">
    <location>
        <begin position="327"/>
        <end position="336"/>
    </location>
</feature>
<dbReference type="EMBL" id="UYRU01044537">
    <property type="protein sequence ID" value="VDK86883.1"/>
    <property type="molecule type" value="Genomic_DNA"/>
</dbReference>
<dbReference type="SMART" id="SM00695">
    <property type="entry name" value="DUSP"/>
    <property type="match status" value="2"/>
</dbReference>
<feature type="compositionally biased region" description="Polar residues" evidence="1">
    <location>
        <begin position="58"/>
        <end position="72"/>
    </location>
</feature>
<evidence type="ECO:0000313" key="3">
    <source>
        <dbReference type="EMBL" id="VDK86883.1"/>
    </source>
</evidence>
<dbReference type="Pfam" id="PF06337">
    <property type="entry name" value="DUSP"/>
    <property type="match status" value="2"/>
</dbReference>
<protein>
    <recommendedName>
        <fullName evidence="2">DUSP domain-containing protein</fullName>
    </recommendedName>
</protein>
<dbReference type="OrthoDB" id="73004at2759"/>
<name>A0A3P6TVH3_DIBLA</name>
<organism evidence="3 4">
    <name type="scientific">Dibothriocephalus latus</name>
    <name type="common">Fish tapeworm</name>
    <name type="synonym">Diphyllobothrium latum</name>
    <dbReference type="NCBI Taxonomy" id="60516"/>
    <lineage>
        <taxon>Eukaryota</taxon>
        <taxon>Metazoa</taxon>
        <taxon>Spiralia</taxon>
        <taxon>Lophotrochozoa</taxon>
        <taxon>Platyhelminthes</taxon>
        <taxon>Cestoda</taxon>
        <taxon>Eucestoda</taxon>
        <taxon>Diphyllobothriidea</taxon>
        <taxon>Diphyllobothriidae</taxon>
        <taxon>Dibothriocephalus</taxon>
    </lineage>
</organism>
<feature type="domain" description="DUSP" evidence="2">
    <location>
        <begin position="120"/>
        <end position="216"/>
    </location>
</feature>
<accession>A0A3P6TVH3</accession>
<evidence type="ECO:0000313" key="4">
    <source>
        <dbReference type="Proteomes" id="UP000281553"/>
    </source>
</evidence>
<dbReference type="Proteomes" id="UP000281553">
    <property type="component" value="Unassembled WGS sequence"/>
</dbReference>
<feature type="region of interest" description="Disordered" evidence="1">
    <location>
        <begin position="323"/>
        <end position="394"/>
    </location>
</feature>
<feature type="region of interest" description="Disordered" evidence="1">
    <location>
        <begin position="52"/>
        <end position="72"/>
    </location>
</feature>
<evidence type="ECO:0000256" key="1">
    <source>
        <dbReference type="SAM" id="MobiDB-lite"/>
    </source>
</evidence>
<dbReference type="PROSITE" id="PS51283">
    <property type="entry name" value="DUSP"/>
    <property type="match status" value="2"/>
</dbReference>
<proteinExistence type="predicted"/>
<feature type="compositionally biased region" description="Acidic residues" evidence="1">
    <location>
        <begin position="337"/>
        <end position="349"/>
    </location>
</feature>
<evidence type="ECO:0000259" key="2">
    <source>
        <dbReference type="PROSITE" id="PS51283"/>
    </source>
</evidence>
<dbReference type="AlphaFoldDB" id="A0A3P6TVH3"/>
<dbReference type="InterPro" id="IPR035927">
    <property type="entry name" value="DUSP-like_sf"/>
</dbReference>
<dbReference type="SUPFAM" id="SSF143791">
    <property type="entry name" value="DUSP-like"/>
    <property type="match status" value="2"/>
</dbReference>
<sequence length="457" mass="50704">MSWLQRCVPPQLACLPAVSIQFFSMFLSAIAFIKQSSRCSGNKNSVLVTQAKKKSNGGRLSSPQPSGQLREQSRWQPDSSSFVWSPAVQLDDCLASFFAEDELSGENQYFCSRCAKKQNDNIEPLRMQVDSLLSDLSLSPSMGNPVWIDRRWVARFTNFSDPGPVNNEDFLCSHGYFKPLLWEHRDELVFQIPMKVWNLLIERFGGGPMVRTLEMCAACASTLQALDERRQYERAEYIRIQKLPCTSKCVISSKWFRSWINFVEGHQINPPGPITNLDVLEPVPSSDSKSPPVYQFRRGSAWELIPIGCWDLLAKSYGGGPAYIGPQISSSPSTGTVEDDEGDEEDDDDRGAWHQTRPGEDGVFLLGANQSSTEQPEPMDISTPSSLSNGEEEMEDSQLSSFLFSKDEITAEATATSPLLSSSSGYSSEILSNPVITLTDCGEACHVLSKVVANLFD</sequence>
<keyword evidence="4" id="KW-1185">Reference proteome</keyword>